<feature type="region of interest" description="Disordered" evidence="3">
    <location>
        <begin position="1"/>
        <end position="33"/>
    </location>
</feature>
<dbReference type="OrthoDB" id="6246153at2759"/>
<reference evidence="4" key="1">
    <citation type="submission" date="2021-04" db="EMBL/GenBank/DDBJ databases">
        <authorList>
            <consortium name="Molecular Ecology Group"/>
        </authorList>
    </citation>
    <scope>NUCLEOTIDE SEQUENCE</scope>
</reference>
<comment type="similarity">
    <text evidence="1">Belongs to the ADISSP family.</text>
</comment>
<comment type="caution">
    <text evidence="4">The sequence shown here is derived from an EMBL/GenBank/DDBJ whole genome shotgun (WGS) entry which is preliminary data.</text>
</comment>
<evidence type="ECO:0000313" key="5">
    <source>
        <dbReference type="Proteomes" id="UP000678393"/>
    </source>
</evidence>
<feature type="compositionally biased region" description="Basic residues" evidence="3">
    <location>
        <begin position="16"/>
        <end position="26"/>
    </location>
</feature>
<dbReference type="Pfam" id="PF15006">
    <property type="entry name" value="DUF4517"/>
    <property type="match status" value="1"/>
</dbReference>
<dbReference type="InterPro" id="IPR026794">
    <property type="entry name" value="ADISSP"/>
</dbReference>
<organism evidence="4 5">
    <name type="scientific">Candidula unifasciata</name>
    <dbReference type="NCBI Taxonomy" id="100452"/>
    <lineage>
        <taxon>Eukaryota</taxon>
        <taxon>Metazoa</taxon>
        <taxon>Spiralia</taxon>
        <taxon>Lophotrochozoa</taxon>
        <taxon>Mollusca</taxon>
        <taxon>Gastropoda</taxon>
        <taxon>Heterobranchia</taxon>
        <taxon>Euthyneura</taxon>
        <taxon>Panpulmonata</taxon>
        <taxon>Eupulmonata</taxon>
        <taxon>Stylommatophora</taxon>
        <taxon>Helicina</taxon>
        <taxon>Helicoidea</taxon>
        <taxon>Geomitridae</taxon>
        <taxon>Candidula</taxon>
    </lineage>
</organism>
<dbReference type="PANTHER" id="PTHR13287:SF2">
    <property type="entry name" value="ADIPOSE-SECRETED SIGNALING PROTEIN"/>
    <property type="match status" value="1"/>
</dbReference>
<name>A0A8S3YW92_9EUPU</name>
<feature type="compositionally biased region" description="Basic and acidic residues" evidence="3">
    <location>
        <begin position="1"/>
        <end position="10"/>
    </location>
</feature>
<sequence length="176" mass="19938">MAEASSDHVDNSTAQRKGHHQHAHHAHFVEPHKKDDLDAHDSKILVEPISDDSINVRLGFLQIRHIYEVHFAIEDNLGEDLTYDPLENLHAKIESAYPTDDGKGHEFILRFNAAKEKIMQEVVTVQSKDDSSKKMVLVFHARVLGKGKGTPSLKQGIHCVRVDRDDETDDSDWQGF</sequence>
<dbReference type="AlphaFoldDB" id="A0A8S3YW92"/>
<dbReference type="EMBL" id="CAJHNH020000560">
    <property type="protein sequence ID" value="CAG5118506.1"/>
    <property type="molecule type" value="Genomic_DNA"/>
</dbReference>
<dbReference type="PANTHER" id="PTHR13287">
    <property type="entry name" value="ADIPOSE-SECRETED SIGNALING PROTEIN"/>
    <property type="match status" value="1"/>
</dbReference>
<evidence type="ECO:0000256" key="2">
    <source>
        <dbReference type="ARBA" id="ARBA00035300"/>
    </source>
</evidence>
<evidence type="ECO:0000313" key="4">
    <source>
        <dbReference type="EMBL" id="CAG5118506.1"/>
    </source>
</evidence>
<protein>
    <recommendedName>
        <fullName evidence="2">Adipose-secreted signaling protein</fullName>
    </recommendedName>
</protein>
<proteinExistence type="inferred from homology"/>
<gene>
    <name evidence="4" type="ORF">CUNI_LOCUS4064</name>
</gene>
<evidence type="ECO:0000256" key="1">
    <source>
        <dbReference type="ARBA" id="ARBA00035018"/>
    </source>
</evidence>
<dbReference type="Proteomes" id="UP000678393">
    <property type="component" value="Unassembled WGS sequence"/>
</dbReference>
<accession>A0A8S3YW92</accession>
<keyword evidence="5" id="KW-1185">Reference proteome</keyword>
<evidence type="ECO:0000256" key="3">
    <source>
        <dbReference type="SAM" id="MobiDB-lite"/>
    </source>
</evidence>